<feature type="signal peptide" evidence="1">
    <location>
        <begin position="1"/>
        <end position="22"/>
    </location>
</feature>
<keyword evidence="3" id="KW-1185">Reference proteome</keyword>
<evidence type="ECO:0000313" key="3">
    <source>
        <dbReference type="Proteomes" id="UP000266861"/>
    </source>
</evidence>
<feature type="chain" id="PRO_5017248941" evidence="1">
    <location>
        <begin position="23"/>
        <end position="178"/>
    </location>
</feature>
<evidence type="ECO:0000313" key="2">
    <source>
        <dbReference type="EMBL" id="RHZ78731.1"/>
    </source>
</evidence>
<dbReference type="AlphaFoldDB" id="A0A397IS01"/>
<keyword evidence="1" id="KW-0732">Signal</keyword>
<dbReference type="EMBL" id="PQFF01000148">
    <property type="protein sequence ID" value="RHZ78731.1"/>
    <property type="molecule type" value="Genomic_DNA"/>
</dbReference>
<proteinExistence type="predicted"/>
<dbReference type="Proteomes" id="UP000266861">
    <property type="component" value="Unassembled WGS sequence"/>
</dbReference>
<gene>
    <name evidence="2" type="ORF">Glove_157g4</name>
</gene>
<dbReference type="OrthoDB" id="2303499at2759"/>
<evidence type="ECO:0000256" key="1">
    <source>
        <dbReference type="SAM" id="SignalP"/>
    </source>
</evidence>
<sequence>MKKSNCFVLSIFLSIMLSRAFALTRNSDYTGTFPRNDLTIFKFSLCLDIPHFFLHVGCKIENDIFILYTTVGDYKVYSSDAGEDVDGMDAYYIFRRTPSWINGYSGDMFIPSTTTSKWVGTNPFSLTLPYSPLKFPSSGSQITIGATMLYNCSHDNIKQDLVRNFCPWRAAHNYYFRY</sequence>
<protein>
    <submittedName>
        <fullName evidence="2">Uncharacterized protein</fullName>
    </submittedName>
</protein>
<name>A0A397IS01_9GLOM</name>
<organism evidence="2 3">
    <name type="scientific">Diversispora epigaea</name>
    <dbReference type="NCBI Taxonomy" id="1348612"/>
    <lineage>
        <taxon>Eukaryota</taxon>
        <taxon>Fungi</taxon>
        <taxon>Fungi incertae sedis</taxon>
        <taxon>Mucoromycota</taxon>
        <taxon>Glomeromycotina</taxon>
        <taxon>Glomeromycetes</taxon>
        <taxon>Diversisporales</taxon>
        <taxon>Diversisporaceae</taxon>
        <taxon>Diversispora</taxon>
    </lineage>
</organism>
<accession>A0A397IS01</accession>
<reference evidence="2 3" key="1">
    <citation type="submission" date="2018-08" db="EMBL/GenBank/DDBJ databases">
        <title>Genome and evolution of the arbuscular mycorrhizal fungus Diversispora epigaea (formerly Glomus versiforme) and its bacterial endosymbionts.</title>
        <authorList>
            <person name="Sun X."/>
            <person name="Fei Z."/>
            <person name="Harrison M."/>
        </authorList>
    </citation>
    <scope>NUCLEOTIDE SEQUENCE [LARGE SCALE GENOMIC DNA]</scope>
    <source>
        <strain evidence="2 3">IT104</strain>
    </source>
</reference>
<comment type="caution">
    <text evidence="2">The sequence shown here is derived from an EMBL/GenBank/DDBJ whole genome shotgun (WGS) entry which is preliminary data.</text>
</comment>